<dbReference type="PANTHER" id="PTHR36504">
    <property type="entry name" value="LIPOPOLYSACCHARIDE EXPORT SYSTEM PROTEIN LPTA"/>
    <property type="match status" value="1"/>
</dbReference>
<protein>
    <submittedName>
        <fullName evidence="6">Lipopolysaccharide export system protein LptA</fullName>
    </submittedName>
</protein>
<name>A0A0W0YV88_9GAMM</name>
<feature type="chain" id="PRO_5006917983" evidence="4">
    <location>
        <begin position="26"/>
        <end position="170"/>
    </location>
</feature>
<dbReference type="AlphaFoldDB" id="A0A0W0YV88"/>
<keyword evidence="7" id="KW-1185">Reference proteome</keyword>
<evidence type="ECO:0000256" key="1">
    <source>
        <dbReference type="ARBA" id="ARBA00022448"/>
    </source>
</evidence>
<evidence type="ECO:0000313" key="7">
    <source>
        <dbReference type="Proteomes" id="UP000054600"/>
    </source>
</evidence>
<gene>
    <name evidence="6" type="primary">lptA</name>
    <name evidence="6" type="ORF">Lsha_1514</name>
</gene>
<dbReference type="STRING" id="1122169.Lsha_1514"/>
<feature type="signal peptide" evidence="4">
    <location>
        <begin position="1"/>
        <end position="25"/>
    </location>
</feature>
<dbReference type="RefSeq" id="WP_018577529.1">
    <property type="nucleotide sequence ID" value="NZ_KB892404.1"/>
</dbReference>
<proteinExistence type="predicted"/>
<feature type="domain" description="Organic solvent tolerance-like N-terminal" evidence="5">
    <location>
        <begin position="33"/>
        <end position="147"/>
    </location>
</feature>
<dbReference type="OrthoDB" id="5295619at2"/>
<dbReference type="PATRIC" id="fig|1122169.6.peg.1743"/>
<dbReference type="Gene3D" id="2.60.450.10">
    <property type="entry name" value="Lipopolysaccharide (LPS) transport protein A like domain"/>
    <property type="match status" value="1"/>
</dbReference>
<dbReference type="NCBIfam" id="TIGR03002">
    <property type="entry name" value="outer_YhbN_LptA"/>
    <property type="match status" value="1"/>
</dbReference>
<sequence length="170" mass="18849">MTQLKVKFCLALLLMMAWVMGYALPTDKEQIMHVVSDSADLSQQNHKGVYTGNVEFTQGTTNLHAAKAITQGDAKNQLTLAIANGTKGKQAHYWTETGPNKPAFHAYADTIKYYPLKHIIELSGNARIEQGPNSMSAPKIIYDTLKQHVVTQNNGKSRTTIILYPEKKTS</sequence>
<keyword evidence="1" id="KW-0813">Transport</keyword>
<evidence type="ECO:0000256" key="3">
    <source>
        <dbReference type="ARBA" id="ARBA00022764"/>
    </source>
</evidence>
<organism evidence="6 7">
    <name type="scientific">Legionella shakespearei DSM 23087</name>
    <dbReference type="NCBI Taxonomy" id="1122169"/>
    <lineage>
        <taxon>Bacteria</taxon>
        <taxon>Pseudomonadati</taxon>
        <taxon>Pseudomonadota</taxon>
        <taxon>Gammaproteobacteria</taxon>
        <taxon>Legionellales</taxon>
        <taxon>Legionellaceae</taxon>
        <taxon>Legionella</taxon>
    </lineage>
</organism>
<reference evidence="6 7" key="1">
    <citation type="submission" date="2015-11" db="EMBL/GenBank/DDBJ databases">
        <title>Genomic analysis of 38 Legionella species identifies large and diverse effector repertoires.</title>
        <authorList>
            <person name="Burstein D."/>
            <person name="Amaro F."/>
            <person name="Zusman T."/>
            <person name="Lifshitz Z."/>
            <person name="Cohen O."/>
            <person name="Gilbert J.A."/>
            <person name="Pupko T."/>
            <person name="Shuman H.A."/>
            <person name="Segal G."/>
        </authorList>
    </citation>
    <scope>NUCLEOTIDE SEQUENCE [LARGE SCALE GENOMIC DNA]</scope>
    <source>
        <strain evidence="6 7">ATCC 49655</strain>
    </source>
</reference>
<dbReference type="GO" id="GO:0017089">
    <property type="term" value="F:glycolipid transfer activity"/>
    <property type="evidence" value="ECO:0007669"/>
    <property type="project" value="TreeGrafter"/>
</dbReference>
<dbReference type="EMBL" id="LNYW01000043">
    <property type="protein sequence ID" value="KTD60797.1"/>
    <property type="molecule type" value="Genomic_DNA"/>
</dbReference>
<comment type="caution">
    <text evidence="6">The sequence shown here is derived from an EMBL/GenBank/DDBJ whole genome shotgun (WGS) entry which is preliminary data.</text>
</comment>
<dbReference type="Proteomes" id="UP000054600">
    <property type="component" value="Unassembled WGS sequence"/>
</dbReference>
<dbReference type="GO" id="GO:0001530">
    <property type="term" value="F:lipopolysaccharide binding"/>
    <property type="evidence" value="ECO:0007669"/>
    <property type="project" value="InterPro"/>
</dbReference>
<evidence type="ECO:0000256" key="4">
    <source>
        <dbReference type="SAM" id="SignalP"/>
    </source>
</evidence>
<evidence type="ECO:0000313" key="6">
    <source>
        <dbReference type="EMBL" id="KTD60797.1"/>
    </source>
</evidence>
<dbReference type="InterPro" id="IPR005653">
    <property type="entry name" value="OstA-like_N"/>
</dbReference>
<dbReference type="InterPro" id="IPR014340">
    <property type="entry name" value="LptA"/>
</dbReference>
<dbReference type="eggNOG" id="COG1934">
    <property type="taxonomic scope" value="Bacteria"/>
</dbReference>
<dbReference type="PANTHER" id="PTHR36504:SF1">
    <property type="entry name" value="LIPOPOLYSACCHARIDE EXPORT SYSTEM PROTEIN LPTA"/>
    <property type="match status" value="1"/>
</dbReference>
<evidence type="ECO:0000256" key="2">
    <source>
        <dbReference type="ARBA" id="ARBA00022729"/>
    </source>
</evidence>
<keyword evidence="3" id="KW-0574">Periplasm</keyword>
<dbReference type="Pfam" id="PF03968">
    <property type="entry name" value="LptD_N"/>
    <property type="match status" value="1"/>
</dbReference>
<dbReference type="InterPro" id="IPR052037">
    <property type="entry name" value="LPS_export_LptA"/>
</dbReference>
<accession>A0A0W0YV88</accession>
<keyword evidence="2 4" id="KW-0732">Signal</keyword>
<dbReference type="GO" id="GO:0009279">
    <property type="term" value="C:cell outer membrane"/>
    <property type="evidence" value="ECO:0007669"/>
    <property type="project" value="TreeGrafter"/>
</dbReference>
<dbReference type="GO" id="GO:0030288">
    <property type="term" value="C:outer membrane-bounded periplasmic space"/>
    <property type="evidence" value="ECO:0007669"/>
    <property type="project" value="TreeGrafter"/>
</dbReference>
<evidence type="ECO:0000259" key="5">
    <source>
        <dbReference type="Pfam" id="PF03968"/>
    </source>
</evidence>
<dbReference type="GO" id="GO:0015920">
    <property type="term" value="P:lipopolysaccharide transport"/>
    <property type="evidence" value="ECO:0007669"/>
    <property type="project" value="InterPro"/>
</dbReference>